<evidence type="ECO:0000256" key="9">
    <source>
        <dbReference type="ARBA" id="ARBA00031642"/>
    </source>
</evidence>
<evidence type="ECO:0000256" key="1">
    <source>
        <dbReference type="ARBA" id="ARBA00004370"/>
    </source>
</evidence>
<dbReference type="GO" id="GO:0016020">
    <property type="term" value="C:membrane"/>
    <property type="evidence" value="ECO:0007669"/>
    <property type="project" value="UniProtKB-SubCell"/>
</dbReference>
<dbReference type="Proteomes" id="UP000030901">
    <property type="component" value="Chromosome"/>
</dbReference>
<protein>
    <recommendedName>
        <fullName evidence="5">Multiple inositol polyphosphate phosphatase 1</fullName>
        <ecNumber evidence="4">3.1.3.62</ecNumber>
        <ecNumber evidence="3">3.1.3.80</ecNumber>
    </recommendedName>
    <alternativeName>
        <fullName evidence="9">2,3-bisphosphoglycerate 3-phosphatase</fullName>
    </alternativeName>
</protein>
<dbReference type="PANTHER" id="PTHR20963:SF8">
    <property type="entry name" value="MULTIPLE INOSITOL POLYPHOSPHATE PHOSPHATASE 1"/>
    <property type="match status" value="1"/>
</dbReference>
<evidence type="ECO:0000313" key="15">
    <source>
        <dbReference type="Proteomes" id="UP000030901"/>
    </source>
</evidence>
<evidence type="ECO:0000256" key="11">
    <source>
        <dbReference type="ARBA" id="ARBA00043671"/>
    </source>
</evidence>
<dbReference type="OrthoDB" id="9770871at2"/>
<evidence type="ECO:0000256" key="6">
    <source>
        <dbReference type="ARBA" id="ARBA00022729"/>
    </source>
</evidence>
<dbReference type="RefSeq" id="WP_039103260.1">
    <property type="nucleotide sequence ID" value="NZ_CP009056.1"/>
</dbReference>
<dbReference type="EC" id="3.1.3.80" evidence="3"/>
<keyword evidence="7" id="KW-0378">Hydrolase</keyword>
<comment type="similarity">
    <text evidence="2">Belongs to the histidine acid phosphatase family. MINPP1 subfamily.</text>
</comment>
<dbReference type="PANTHER" id="PTHR20963">
    <property type="entry name" value="MULTIPLE INOSITOL POLYPHOSPHATE PHOSPHATASE-RELATED"/>
    <property type="match status" value="1"/>
</dbReference>
<comment type="catalytic activity">
    <reaction evidence="11">
        <text>1D-myo-inositol 1,2,4,5,6-pentakisphosphate + H2O = 1D-myo-inositol 1,2,5,6-tetrakisphosphate + phosphate</text>
        <dbReference type="Rhea" id="RHEA:77115"/>
        <dbReference type="ChEBI" id="CHEBI:15377"/>
        <dbReference type="ChEBI" id="CHEBI:43474"/>
        <dbReference type="ChEBI" id="CHEBI:57798"/>
        <dbReference type="ChEBI" id="CHEBI:195535"/>
        <dbReference type="EC" id="3.1.3.62"/>
    </reaction>
    <physiologicalReaction direction="left-to-right" evidence="11">
        <dbReference type="Rhea" id="RHEA:77116"/>
    </physiologicalReaction>
</comment>
<dbReference type="Pfam" id="PF00328">
    <property type="entry name" value="His_Phos_2"/>
    <property type="match status" value="1"/>
</dbReference>
<dbReference type="GO" id="GO:0034417">
    <property type="term" value="F:bisphosphoglycerate 3-phosphatase activity"/>
    <property type="evidence" value="ECO:0007669"/>
    <property type="project" value="UniProtKB-EC"/>
</dbReference>
<dbReference type="KEGG" id="fpp:FPB0191_00112"/>
<comment type="catalytic activity">
    <reaction evidence="12">
        <text>1D-myo-inositol hexakisphosphate + H2O = 1D-myo-inositol 1,2,4,5,6-pentakisphosphate + phosphate</text>
        <dbReference type="Rhea" id="RHEA:16989"/>
        <dbReference type="ChEBI" id="CHEBI:15377"/>
        <dbReference type="ChEBI" id="CHEBI:43474"/>
        <dbReference type="ChEBI" id="CHEBI:57798"/>
        <dbReference type="ChEBI" id="CHEBI:58130"/>
        <dbReference type="EC" id="3.1.3.62"/>
    </reaction>
    <physiologicalReaction direction="left-to-right" evidence="12">
        <dbReference type="Rhea" id="RHEA:16990"/>
    </physiologicalReaction>
</comment>
<dbReference type="AlphaFoldDB" id="A0A0A7S3Z3"/>
<gene>
    <name evidence="14" type="ORF">FPB0191_00112</name>
</gene>
<dbReference type="EC" id="3.1.3.62" evidence="4"/>
<dbReference type="STRING" id="1267021.FPB0191_00112"/>
<dbReference type="SUPFAM" id="SSF53254">
    <property type="entry name" value="Phosphoglycerate mutase-like"/>
    <property type="match status" value="1"/>
</dbReference>
<evidence type="ECO:0000256" key="12">
    <source>
        <dbReference type="ARBA" id="ARBA00043691"/>
    </source>
</evidence>
<evidence type="ECO:0000256" key="13">
    <source>
        <dbReference type="ARBA" id="ARBA00043832"/>
    </source>
</evidence>
<keyword evidence="8" id="KW-0472">Membrane</keyword>
<evidence type="ECO:0000256" key="2">
    <source>
        <dbReference type="ARBA" id="ARBA00008422"/>
    </source>
</evidence>
<keyword evidence="6" id="KW-0732">Signal</keyword>
<evidence type="ECO:0000256" key="5">
    <source>
        <dbReference type="ARBA" id="ARBA00018097"/>
    </source>
</evidence>
<evidence type="ECO:0000256" key="8">
    <source>
        <dbReference type="ARBA" id="ARBA00023136"/>
    </source>
</evidence>
<dbReference type="InterPro" id="IPR029033">
    <property type="entry name" value="His_PPase_superfam"/>
</dbReference>
<comment type="subcellular location">
    <subcellularLocation>
        <location evidence="1">Membrane</location>
    </subcellularLocation>
</comment>
<dbReference type="InterPro" id="IPR000560">
    <property type="entry name" value="His_Pase_clade-2"/>
</dbReference>
<organism evidence="14 15">
    <name type="scientific">Frischella perrara</name>
    <dbReference type="NCBI Taxonomy" id="1267021"/>
    <lineage>
        <taxon>Bacteria</taxon>
        <taxon>Pseudomonadati</taxon>
        <taxon>Pseudomonadota</taxon>
        <taxon>Gammaproteobacteria</taxon>
        <taxon>Orbales</taxon>
        <taxon>Orbaceae</taxon>
        <taxon>Frischella</taxon>
    </lineage>
</organism>
<reference evidence="14 15" key="1">
    <citation type="journal article" date="2014" name="Appl. Environ. Microbiol.">
        <title>Gut symbionts from distinct hosts exhibit genotoxic activity via divergent colibactin biosynthetic pathways.</title>
        <authorList>
            <person name="Engel P."/>
            <person name="Vizcaino M.I."/>
            <person name="Crawford J.M."/>
        </authorList>
    </citation>
    <scope>NUCLEOTIDE SEQUENCE [LARGE SCALE GENOMIC DNA]</scope>
    <source>
        <strain evidence="14 15">PEB0191</strain>
    </source>
</reference>
<evidence type="ECO:0000313" key="14">
    <source>
        <dbReference type="EMBL" id="AJA43976.1"/>
    </source>
</evidence>
<comment type="catalytic activity">
    <reaction evidence="13">
        <text>(2R)-2,3-bisphosphoglycerate + H2O = (2R)-2-phosphoglycerate + phosphate</text>
        <dbReference type="Rhea" id="RHEA:27381"/>
        <dbReference type="ChEBI" id="CHEBI:15377"/>
        <dbReference type="ChEBI" id="CHEBI:43474"/>
        <dbReference type="ChEBI" id="CHEBI:58248"/>
        <dbReference type="ChEBI" id="CHEBI:58289"/>
        <dbReference type="EC" id="3.1.3.80"/>
    </reaction>
    <physiologicalReaction direction="left-to-right" evidence="13">
        <dbReference type="Rhea" id="RHEA:27382"/>
    </physiologicalReaction>
</comment>
<evidence type="ECO:0000256" key="10">
    <source>
        <dbReference type="ARBA" id="ARBA00043668"/>
    </source>
</evidence>
<proteinExistence type="inferred from homology"/>
<dbReference type="Gene3D" id="3.40.50.1240">
    <property type="entry name" value="Phosphoglycerate mutase-like"/>
    <property type="match status" value="1"/>
</dbReference>
<dbReference type="EMBL" id="CP009056">
    <property type="protein sequence ID" value="AJA43976.1"/>
    <property type="molecule type" value="Genomic_DNA"/>
</dbReference>
<keyword evidence="15" id="KW-1185">Reference proteome</keyword>
<name>A0A0A7S3Z3_FRIPE</name>
<comment type="catalytic activity">
    <reaction evidence="10">
        <text>1D-myo-inositol 1,2,5,6-tetrakisphosphate + H2O = 1D-myo-inositol 1,2,6-trisphosphate + phosphate</text>
        <dbReference type="Rhea" id="RHEA:77119"/>
        <dbReference type="ChEBI" id="CHEBI:15377"/>
        <dbReference type="ChEBI" id="CHEBI:43474"/>
        <dbReference type="ChEBI" id="CHEBI:195535"/>
        <dbReference type="ChEBI" id="CHEBI:195537"/>
        <dbReference type="EC" id="3.1.3.62"/>
    </reaction>
    <physiologicalReaction direction="left-to-right" evidence="10">
        <dbReference type="Rhea" id="RHEA:77120"/>
    </physiologicalReaction>
</comment>
<evidence type="ECO:0000256" key="3">
    <source>
        <dbReference type="ARBA" id="ARBA00012976"/>
    </source>
</evidence>
<accession>A0A0A7S3Z3</accession>
<sequence>MKLLIAPILLTPILLISTLLNYNIAYGNISGSKSSYQYDPQQKLTPTPQNYHPFYIYYIGRHGSRYISKAKPETITSQILEKAHQQNQLTPLGKNLREQLNKIIKLNQNKYGQLTDLGKDDIQHIAQRMLKQYPTIFQQKEIAIISTTSQRTIDSAEAFLKPFRAIYPNAKIIQQPENEQVLLRFFDYSPAYKKYKTSQPIKNAIQTLQEAPLTKKTVQHVIERLFNSSFINQLNNETNLKSVDQVTATEFVIALFKIYQETLSFSNEKLEQNQINLGDLFTFTEKRWLSTVITAKNYLQIGPAFDENGIQIRIAAPLLRDIILSSDNDIYHNQIDANLHFAHAETISPLATLMEIKGTNKTTDFIENYHKYWQAERIIPMAANIQLIFYRNRDNSKPILVKLLLNEREIKLPIQTNHYPYYDWSLFKKFYLTKLDNLGLTPKKNAKDWLIHLN</sequence>
<dbReference type="HOGENOM" id="CLU_029165_4_0_6"/>
<evidence type="ECO:0000256" key="7">
    <source>
        <dbReference type="ARBA" id="ARBA00022801"/>
    </source>
</evidence>
<evidence type="ECO:0000256" key="4">
    <source>
        <dbReference type="ARBA" id="ARBA00013040"/>
    </source>
</evidence>